<keyword evidence="2" id="KW-1185">Reference proteome</keyword>
<dbReference type="OrthoDB" id="1094867at2"/>
<proteinExistence type="predicted"/>
<dbReference type="Proteomes" id="UP000003781">
    <property type="component" value="Unassembled WGS sequence"/>
</dbReference>
<dbReference type="SUPFAM" id="SSF53474">
    <property type="entry name" value="alpha/beta-Hydrolases"/>
    <property type="match status" value="1"/>
</dbReference>
<evidence type="ECO:0008006" key="3">
    <source>
        <dbReference type="Google" id="ProtNLM"/>
    </source>
</evidence>
<dbReference type="eggNOG" id="COG3509">
    <property type="taxonomic scope" value="Bacteria"/>
</dbReference>
<evidence type="ECO:0000313" key="1">
    <source>
        <dbReference type="EMBL" id="EAZ91941.1"/>
    </source>
</evidence>
<sequence length="282" mass="32731">MLQYQSINVTKSTPEKGKFIFTDYNENPEKPITVWSYFPANLTKLTPIIFVLHGVERNGREYRNIWANYAKQNNFILLVPEFSKQYYPKSRHYQQGNMFQRSGKPIDHSQWTFTTIERIFDAVKINQNLETENYIIYGHSAGAQFVHRLVMFNPKARFETAIAANSGWYTMPNFGIPFPYGLGNSGIEKNTLKQILTKKLIILLGTKDTNENDKHLRQTPQANEQGKHRLARGQFFYETAKKIAMKENINFQWQLIEVEGVNHSNLEMSKAAINLILTQNSN</sequence>
<dbReference type="ESTHER" id="9cyan-a3inp3">
    <property type="family name" value="PolyAspartate-hydrolase"/>
</dbReference>
<name>A3INP3_9CHRO</name>
<dbReference type="EMBL" id="AAXW01000010">
    <property type="protein sequence ID" value="EAZ91941.1"/>
    <property type="molecule type" value="Genomic_DNA"/>
</dbReference>
<reference evidence="1 2" key="1">
    <citation type="submission" date="2007-03" db="EMBL/GenBank/DDBJ databases">
        <authorList>
            <person name="Stal L."/>
            <person name="Ferriera S."/>
            <person name="Johnson J."/>
            <person name="Kravitz S."/>
            <person name="Beeson K."/>
            <person name="Sutton G."/>
            <person name="Rogers Y.-H."/>
            <person name="Friedman R."/>
            <person name="Frazier M."/>
            <person name="Venter J.C."/>
        </authorList>
    </citation>
    <scope>NUCLEOTIDE SEQUENCE [LARGE SCALE GENOMIC DNA]</scope>
    <source>
        <strain evidence="1 2">CCY0110</strain>
    </source>
</reference>
<evidence type="ECO:0000313" key="2">
    <source>
        <dbReference type="Proteomes" id="UP000003781"/>
    </source>
</evidence>
<dbReference type="AlphaFoldDB" id="A3INP3"/>
<protein>
    <recommendedName>
        <fullName evidence="3">Alpha/beta hydrolase</fullName>
    </recommendedName>
</protein>
<dbReference type="InterPro" id="IPR029058">
    <property type="entry name" value="AB_hydrolase_fold"/>
</dbReference>
<gene>
    <name evidence="1" type="ORF">CY0110_29739</name>
</gene>
<dbReference type="RefSeq" id="WP_008275014.1">
    <property type="nucleotide sequence ID" value="NZ_AAXW01000010.1"/>
</dbReference>
<comment type="caution">
    <text evidence="1">The sequence shown here is derived from an EMBL/GenBank/DDBJ whole genome shotgun (WGS) entry which is preliminary data.</text>
</comment>
<accession>A3INP3</accession>
<dbReference type="Gene3D" id="3.40.50.1820">
    <property type="entry name" value="alpha/beta hydrolase"/>
    <property type="match status" value="1"/>
</dbReference>
<organism evidence="1 2">
    <name type="scientific">Crocosphaera chwakensis CCY0110</name>
    <dbReference type="NCBI Taxonomy" id="391612"/>
    <lineage>
        <taxon>Bacteria</taxon>
        <taxon>Bacillati</taxon>
        <taxon>Cyanobacteriota</taxon>
        <taxon>Cyanophyceae</taxon>
        <taxon>Oscillatoriophycideae</taxon>
        <taxon>Chroococcales</taxon>
        <taxon>Aphanothecaceae</taxon>
        <taxon>Crocosphaera</taxon>
        <taxon>Crocosphaera chwakensis</taxon>
    </lineage>
</organism>